<proteinExistence type="predicted"/>
<evidence type="ECO:0000313" key="1">
    <source>
        <dbReference type="Proteomes" id="UP000095284"/>
    </source>
</evidence>
<evidence type="ECO:0000313" key="2">
    <source>
        <dbReference type="WBParaSite" id="BXY_1320100.1"/>
    </source>
</evidence>
<protein>
    <submittedName>
        <fullName evidence="2">Bac_transf domain-containing protein</fullName>
    </submittedName>
</protein>
<dbReference type="WBParaSite" id="BXY_1320100.1">
    <property type="protein sequence ID" value="BXY_1320100.1"/>
    <property type="gene ID" value="BXY_1320100"/>
</dbReference>
<dbReference type="AlphaFoldDB" id="A0A1I7SJH7"/>
<dbReference type="Proteomes" id="UP000095284">
    <property type="component" value="Unplaced"/>
</dbReference>
<accession>A0A1I7SJH7</accession>
<organism evidence="1 2">
    <name type="scientific">Bursaphelenchus xylophilus</name>
    <name type="common">Pinewood nematode worm</name>
    <name type="synonym">Aphelenchoides xylophilus</name>
    <dbReference type="NCBI Taxonomy" id="6326"/>
    <lineage>
        <taxon>Eukaryota</taxon>
        <taxon>Metazoa</taxon>
        <taxon>Ecdysozoa</taxon>
        <taxon>Nematoda</taxon>
        <taxon>Chromadorea</taxon>
        <taxon>Rhabditida</taxon>
        <taxon>Tylenchina</taxon>
        <taxon>Tylenchomorpha</taxon>
        <taxon>Aphelenchoidea</taxon>
        <taxon>Aphelenchoididae</taxon>
        <taxon>Bursaphelenchus</taxon>
    </lineage>
</organism>
<sequence>MFPEVPNPRILRNEELKPAPWDFKRIWNNYWRLNMVITDLKEVARIRIEVIETREWRRPGSVEHVNQLPNLDFA</sequence>
<name>A0A1I7SJH7_BURXY</name>
<reference evidence="2" key="1">
    <citation type="submission" date="2016-11" db="UniProtKB">
        <authorList>
            <consortium name="WormBaseParasite"/>
        </authorList>
    </citation>
    <scope>IDENTIFICATION</scope>
</reference>